<dbReference type="PROSITE" id="PS00028">
    <property type="entry name" value="ZINC_FINGER_C2H2_1"/>
    <property type="match status" value="1"/>
</dbReference>
<evidence type="ECO:0000259" key="2">
    <source>
        <dbReference type="PROSITE" id="PS00028"/>
    </source>
</evidence>
<dbReference type="AlphaFoldDB" id="E5AAK9"/>
<dbReference type="HOGENOM" id="CLU_966668_0_0_1"/>
<dbReference type="eggNOG" id="ENOG502RJ0H">
    <property type="taxonomic scope" value="Eukaryota"/>
</dbReference>
<protein>
    <recommendedName>
        <fullName evidence="2">C2H2-type domain-containing protein</fullName>
    </recommendedName>
</protein>
<dbReference type="InParanoid" id="E5AAK9"/>
<feature type="domain" description="C2H2-type" evidence="2">
    <location>
        <begin position="204"/>
        <end position="227"/>
    </location>
</feature>
<dbReference type="RefSeq" id="XP_003844179.1">
    <property type="nucleotide sequence ID" value="XM_003844131.1"/>
</dbReference>
<evidence type="ECO:0000256" key="1">
    <source>
        <dbReference type="SAM" id="MobiDB-lite"/>
    </source>
</evidence>
<dbReference type="Proteomes" id="UP000002668">
    <property type="component" value="Genome"/>
</dbReference>
<dbReference type="GeneID" id="13292172"/>
<dbReference type="OrthoDB" id="2687452at2759"/>
<dbReference type="STRING" id="985895.E5AAK9"/>
<sequence>MDSSFPFETPNGYPPASPSMGLVRPQPEAEGEENTSQVGSKTHHTSESFPEQGMWLSDVPLNHNCAASQFDAVEPAVHGFMDPDLRQPRHSFHTCYNNGASQSHNSLNSFSPKEGGATDWNVSSDDGSESFTSISLPAAAMDGYFTTPASHDIMFPQSPRVQSYAAGMTEPSPRIVTTLQDITKSPPIAAIYSTPTPSKYLIKCSAARCCKTYNRPYDFYRHHNGAHAEECMKTMHWCPVKGCPRSQAHGNHPFPRRDKVKDHLRQGHGIFLDVASCPGTGPWAVHVG</sequence>
<dbReference type="InterPro" id="IPR013087">
    <property type="entry name" value="Znf_C2H2_type"/>
</dbReference>
<dbReference type="VEuPathDB" id="FungiDB:LEMA_P018300.1"/>
<reference evidence="4" key="1">
    <citation type="journal article" date="2011" name="Nat. Commun.">
        <title>Effector diversification within compartments of the Leptosphaeria maculans genome affected by Repeat-Induced Point mutations.</title>
        <authorList>
            <person name="Rouxel T."/>
            <person name="Grandaubert J."/>
            <person name="Hane J.K."/>
            <person name="Hoede C."/>
            <person name="van de Wouw A.P."/>
            <person name="Couloux A."/>
            <person name="Dominguez V."/>
            <person name="Anthouard V."/>
            <person name="Bally P."/>
            <person name="Bourras S."/>
            <person name="Cozijnsen A.J."/>
            <person name="Ciuffetti L.M."/>
            <person name="Degrave A."/>
            <person name="Dilmaghani A."/>
            <person name="Duret L."/>
            <person name="Fudal I."/>
            <person name="Goodwin S.B."/>
            <person name="Gout L."/>
            <person name="Glaser N."/>
            <person name="Linglin J."/>
            <person name="Kema G.H.J."/>
            <person name="Lapalu N."/>
            <person name="Lawrence C.B."/>
            <person name="May K."/>
            <person name="Meyer M."/>
            <person name="Ollivier B."/>
            <person name="Poulain J."/>
            <person name="Schoch C.L."/>
            <person name="Simon A."/>
            <person name="Spatafora J.W."/>
            <person name="Stachowiak A."/>
            <person name="Turgeon B.G."/>
            <person name="Tyler B.M."/>
            <person name="Vincent D."/>
            <person name="Weissenbach J."/>
            <person name="Amselem J."/>
            <person name="Quesneville H."/>
            <person name="Oliver R.P."/>
            <person name="Wincker P."/>
            <person name="Balesdent M.-H."/>
            <person name="Howlett B.J."/>
        </authorList>
    </citation>
    <scope>NUCLEOTIDE SEQUENCE [LARGE SCALE GENOMIC DNA]</scope>
    <source>
        <strain evidence="4">JN3 / isolate v23.1.3 / race Av1-4-5-6-7-8</strain>
    </source>
</reference>
<keyword evidence="4" id="KW-1185">Reference proteome</keyword>
<feature type="region of interest" description="Disordered" evidence="1">
    <location>
        <begin position="1"/>
        <end position="49"/>
    </location>
</feature>
<dbReference type="EMBL" id="FP929138">
    <property type="protein sequence ID" value="CBY00700.1"/>
    <property type="molecule type" value="Genomic_DNA"/>
</dbReference>
<name>E5AAK9_LEPMJ</name>
<evidence type="ECO:0000313" key="3">
    <source>
        <dbReference type="EMBL" id="CBY00700.1"/>
    </source>
</evidence>
<organism evidence="4">
    <name type="scientific">Leptosphaeria maculans (strain JN3 / isolate v23.1.3 / race Av1-4-5-6-7-8)</name>
    <name type="common">Blackleg fungus</name>
    <name type="synonym">Phoma lingam</name>
    <dbReference type="NCBI Taxonomy" id="985895"/>
    <lineage>
        <taxon>Eukaryota</taxon>
        <taxon>Fungi</taxon>
        <taxon>Dikarya</taxon>
        <taxon>Ascomycota</taxon>
        <taxon>Pezizomycotina</taxon>
        <taxon>Dothideomycetes</taxon>
        <taxon>Pleosporomycetidae</taxon>
        <taxon>Pleosporales</taxon>
        <taxon>Pleosporineae</taxon>
        <taxon>Leptosphaeriaceae</taxon>
        <taxon>Plenodomus</taxon>
        <taxon>Plenodomus lingam/Leptosphaeria maculans species complex</taxon>
    </lineage>
</organism>
<evidence type="ECO:0000313" key="4">
    <source>
        <dbReference type="Proteomes" id="UP000002668"/>
    </source>
</evidence>
<accession>E5AAK9</accession>
<proteinExistence type="predicted"/>
<gene>
    <name evidence="3" type="ORF">LEMA_P018300.1</name>
</gene>